<dbReference type="Gene3D" id="1.25.40.10">
    <property type="entry name" value="Tetratricopeptide repeat domain"/>
    <property type="match status" value="1"/>
</dbReference>
<evidence type="ECO:0000313" key="5">
    <source>
        <dbReference type="EMBL" id="CAF1147304.1"/>
    </source>
</evidence>
<dbReference type="CDD" id="cd05819">
    <property type="entry name" value="NHL"/>
    <property type="match status" value="1"/>
</dbReference>
<protein>
    <submittedName>
        <fullName evidence="5">Uncharacterized protein</fullName>
    </submittedName>
</protein>
<reference evidence="5" key="1">
    <citation type="submission" date="2021-02" db="EMBL/GenBank/DDBJ databases">
        <authorList>
            <person name="Nowell W R."/>
        </authorList>
    </citation>
    <scope>NUCLEOTIDE SEQUENCE</scope>
</reference>
<dbReference type="AlphaFoldDB" id="A0A814SEV2"/>
<dbReference type="InterPro" id="IPR011990">
    <property type="entry name" value="TPR-like_helical_dom_sf"/>
</dbReference>
<keyword evidence="3" id="KW-0325">Glycoprotein</keyword>
<organism evidence="5 6">
    <name type="scientific">Adineta steineri</name>
    <dbReference type="NCBI Taxonomy" id="433720"/>
    <lineage>
        <taxon>Eukaryota</taxon>
        <taxon>Metazoa</taxon>
        <taxon>Spiralia</taxon>
        <taxon>Gnathifera</taxon>
        <taxon>Rotifera</taxon>
        <taxon>Eurotatoria</taxon>
        <taxon>Bdelloidea</taxon>
        <taxon>Adinetida</taxon>
        <taxon>Adinetidae</taxon>
        <taxon>Adineta</taxon>
    </lineage>
</organism>
<dbReference type="SUPFAM" id="SSF101898">
    <property type="entry name" value="NHL repeat"/>
    <property type="match status" value="1"/>
</dbReference>
<comment type="caution">
    <text evidence="5">The sequence shown here is derived from an EMBL/GenBank/DDBJ whole genome shotgun (WGS) entry which is preliminary data.</text>
</comment>
<gene>
    <name evidence="5" type="ORF">IZO911_LOCUS25572</name>
</gene>
<dbReference type="Pfam" id="PF01436">
    <property type="entry name" value="NHL"/>
    <property type="match status" value="1"/>
</dbReference>
<sequence>MLGSIFRLNSIIHDDENQIWIIQMCLCSDDEHNLKQILIDMKSEIENGETNLCILGKVVRRMGHFDLAKTYYYRCLDELSQNDPLLLTVYKDLAKVASHEKDYEEHLRLRRLLAKINEKIQLNDNEIQTNETDKLTYKAPTCTDGVKNQDESDVDCGGTTCWSQCLPQQGLAGGNGYGGQLNQLCYPTFIFVDEEQSVYVSDGSNHRVMKWGKDAKEGRIVAGGNGQGRNLNQLWAPKGVVVDHFGRIYVADCYNDRVMRWYEGKEEGEIVVGGNGQGNQTNQLMRPLGLSFDDEGNLYVADDCNHRIQKFEIIL</sequence>
<feature type="repeat" description="NHL" evidence="4">
    <location>
        <begin position="283"/>
        <end position="314"/>
    </location>
</feature>
<dbReference type="Gene3D" id="2.120.10.30">
    <property type="entry name" value="TolB, C-terminal domain"/>
    <property type="match status" value="1"/>
</dbReference>
<keyword evidence="1" id="KW-0732">Signal</keyword>
<feature type="repeat" description="NHL" evidence="4">
    <location>
        <begin position="177"/>
        <end position="214"/>
    </location>
</feature>
<evidence type="ECO:0000256" key="2">
    <source>
        <dbReference type="ARBA" id="ARBA00022737"/>
    </source>
</evidence>
<dbReference type="PANTHER" id="PTHR10680:SF28">
    <property type="entry name" value="SMP-30_GLUCONOLACTONASE_LRE-LIKE REGION DOMAIN-CONTAINING PROTEIN"/>
    <property type="match status" value="1"/>
</dbReference>
<evidence type="ECO:0000256" key="3">
    <source>
        <dbReference type="ARBA" id="ARBA00023180"/>
    </source>
</evidence>
<dbReference type="Proteomes" id="UP000663860">
    <property type="component" value="Unassembled WGS sequence"/>
</dbReference>
<name>A0A814SEV2_9BILA</name>
<dbReference type="EMBL" id="CAJNOE010000321">
    <property type="protein sequence ID" value="CAF1147304.1"/>
    <property type="molecule type" value="Genomic_DNA"/>
</dbReference>
<evidence type="ECO:0000256" key="4">
    <source>
        <dbReference type="PROSITE-ProRule" id="PRU00504"/>
    </source>
</evidence>
<proteinExistence type="predicted"/>
<dbReference type="PROSITE" id="PS51125">
    <property type="entry name" value="NHL"/>
    <property type="match status" value="2"/>
</dbReference>
<dbReference type="InterPro" id="IPR011042">
    <property type="entry name" value="6-blade_b-propeller_TolB-like"/>
</dbReference>
<evidence type="ECO:0000313" key="6">
    <source>
        <dbReference type="Proteomes" id="UP000663860"/>
    </source>
</evidence>
<keyword evidence="2" id="KW-0677">Repeat</keyword>
<dbReference type="GO" id="GO:0005576">
    <property type="term" value="C:extracellular region"/>
    <property type="evidence" value="ECO:0007669"/>
    <property type="project" value="TreeGrafter"/>
</dbReference>
<evidence type="ECO:0000256" key="1">
    <source>
        <dbReference type="ARBA" id="ARBA00022729"/>
    </source>
</evidence>
<dbReference type="PANTHER" id="PTHR10680">
    <property type="entry name" value="PEPTIDYL-GLYCINE ALPHA-AMIDATING MONOOXYGENASE"/>
    <property type="match status" value="1"/>
</dbReference>
<dbReference type="InterPro" id="IPR001258">
    <property type="entry name" value="NHL_repeat"/>
</dbReference>
<accession>A0A814SEV2</accession>